<dbReference type="GO" id="GO:0006355">
    <property type="term" value="P:regulation of DNA-templated transcription"/>
    <property type="evidence" value="ECO:0007669"/>
    <property type="project" value="InterPro"/>
</dbReference>
<evidence type="ECO:0000313" key="8">
    <source>
        <dbReference type="Proteomes" id="UP001219537"/>
    </source>
</evidence>
<dbReference type="Gene3D" id="1.10.10.10">
    <property type="entry name" value="Winged helix-like DNA-binding domain superfamily/Winged helix DNA-binding domain"/>
    <property type="match status" value="1"/>
</dbReference>
<dbReference type="SUPFAM" id="SSF52172">
    <property type="entry name" value="CheY-like"/>
    <property type="match status" value="1"/>
</dbReference>
<dbReference type="PROSITE" id="PS50110">
    <property type="entry name" value="RESPONSE_REGULATORY"/>
    <property type="match status" value="1"/>
</dbReference>
<dbReference type="InterPro" id="IPR011006">
    <property type="entry name" value="CheY-like_superfamily"/>
</dbReference>
<evidence type="ECO:0000259" key="5">
    <source>
        <dbReference type="PROSITE" id="PS50206"/>
    </source>
</evidence>
<proteinExistence type="predicted"/>
<feature type="modified residue" description="4-aspartylphosphate" evidence="2">
    <location>
        <position position="52"/>
    </location>
</feature>
<protein>
    <submittedName>
        <fullName evidence="7">EAL domain-containing protein</fullName>
    </submittedName>
</protein>
<dbReference type="PROSITE" id="PS50883">
    <property type="entry name" value="EAL"/>
    <property type="match status" value="1"/>
</dbReference>
<dbReference type="GO" id="GO:0000160">
    <property type="term" value="P:phosphorelay signal transduction system"/>
    <property type="evidence" value="ECO:0007669"/>
    <property type="project" value="InterPro"/>
</dbReference>
<evidence type="ECO:0000259" key="4">
    <source>
        <dbReference type="PROSITE" id="PS50110"/>
    </source>
</evidence>
<dbReference type="CDD" id="cd01948">
    <property type="entry name" value="EAL"/>
    <property type="match status" value="1"/>
</dbReference>
<dbReference type="PANTHER" id="PTHR33121:SF71">
    <property type="entry name" value="OXYGEN SENSOR PROTEIN DOSP"/>
    <property type="match status" value="1"/>
</dbReference>
<dbReference type="GO" id="GO:0071111">
    <property type="term" value="F:cyclic-guanylate-specific phosphodiesterase activity"/>
    <property type="evidence" value="ECO:0007669"/>
    <property type="project" value="InterPro"/>
</dbReference>
<dbReference type="InterPro" id="IPR050706">
    <property type="entry name" value="Cyclic-di-GMP_PDE-like"/>
</dbReference>
<dbReference type="AlphaFoldDB" id="A0AAQ2XU63"/>
<evidence type="ECO:0000256" key="1">
    <source>
        <dbReference type="ARBA" id="ARBA00023125"/>
    </source>
</evidence>
<name>A0AAQ2XU63_9VIBR</name>
<organism evidence="7 8">
    <name type="scientific">Vibrio campbellii</name>
    <dbReference type="NCBI Taxonomy" id="680"/>
    <lineage>
        <taxon>Bacteria</taxon>
        <taxon>Pseudomonadati</taxon>
        <taxon>Pseudomonadota</taxon>
        <taxon>Gammaproteobacteria</taxon>
        <taxon>Vibrionales</taxon>
        <taxon>Vibrionaceae</taxon>
        <taxon>Vibrio</taxon>
    </lineage>
</organism>
<dbReference type="PROSITE" id="PS50206">
    <property type="entry name" value="RHODANESE_3"/>
    <property type="match status" value="1"/>
</dbReference>
<dbReference type="InterPro" id="IPR035919">
    <property type="entry name" value="EAL_sf"/>
</dbReference>
<dbReference type="InterPro" id="IPR001763">
    <property type="entry name" value="Rhodanese-like_dom"/>
</dbReference>
<dbReference type="SMART" id="SM00448">
    <property type="entry name" value="REC"/>
    <property type="match status" value="1"/>
</dbReference>
<dbReference type="InterPro" id="IPR001789">
    <property type="entry name" value="Sig_transdc_resp-reg_receiver"/>
</dbReference>
<dbReference type="Pfam" id="PF00196">
    <property type="entry name" value="GerE"/>
    <property type="match status" value="1"/>
</dbReference>
<dbReference type="GO" id="GO:0003677">
    <property type="term" value="F:DNA binding"/>
    <property type="evidence" value="ECO:0007669"/>
    <property type="project" value="UniProtKB-KW"/>
</dbReference>
<dbReference type="Gene3D" id="3.40.50.2300">
    <property type="match status" value="1"/>
</dbReference>
<dbReference type="PRINTS" id="PR00038">
    <property type="entry name" value="HTHLUXR"/>
</dbReference>
<evidence type="ECO:0000259" key="3">
    <source>
        <dbReference type="PROSITE" id="PS50043"/>
    </source>
</evidence>
<gene>
    <name evidence="7" type="ORF">PUN50_10070</name>
</gene>
<feature type="domain" description="Response regulatory" evidence="4">
    <location>
        <begin position="2"/>
        <end position="122"/>
    </location>
</feature>
<accession>A0AAQ2XU63</accession>
<dbReference type="Proteomes" id="UP001219537">
    <property type="component" value="Chromosome 1"/>
</dbReference>
<feature type="domain" description="HTH luxR-type" evidence="3">
    <location>
        <begin position="518"/>
        <end position="583"/>
    </location>
</feature>
<evidence type="ECO:0000259" key="6">
    <source>
        <dbReference type="PROSITE" id="PS50883"/>
    </source>
</evidence>
<dbReference type="SMART" id="SM00421">
    <property type="entry name" value="HTH_LUXR"/>
    <property type="match status" value="1"/>
</dbReference>
<dbReference type="PROSITE" id="PS00622">
    <property type="entry name" value="HTH_LUXR_1"/>
    <property type="match status" value="1"/>
</dbReference>
<dbReference type="RefSeq" id="WP_274290307.1">
    <property type="nucleotide sequence ID" value="NZ_CP117988.1"/>
</dbReference>
<dbReference type="SMART" id="SM00052">
    <property type="entry name" value="EAL"/>
    <property type="match status" value="1"/>
</dbReference>
<evidence type="ECO:0000256" key="2">
    <source>
        <dbReference type="PROSITE-ProRule" id="PRU00169"/>
    </source>
</evidence>
<dbReference type="Pfam" id="PF00563">
    <property type="entry name" value="EAL"/>
    <property type="match status" value="1"/>
</dbReference>
<dbReference type="InterPro" id="IPR001633">
    <property type="entry name" value="EAL_dom"/>
</dbReference>
<dbReference type="EMBL" id="CP117988">
    <property type="protein sequence ID" value="WDG07095.1"/>
    <property type="molecule type" value="Genomic_DNA"/>
</dbReference>
<dbReference type="InterPro" id="IPR000792">
    <property type="entry name" value="Tscrpt_reg_LuxR_C"/>
</dbReference>
<feature type="domain" description="EAL" evidence="6">
    <location>
        <begin position="135"/>
        <end position="385"/>
    </location>
</feature>
<sequence>MNIMIIEDDRIQSTGLKLQLAQLGYTDVTVVDNGISAHKNLGRTRFDLIFCDIRMPQMDGITLLSEYVTPNEAKGVIIMSAVDDNILEITRGMCNLNKFDFVDVLKKPFDINQLSNIVDSFNNFTAEEIREAELPTLSNIDIAEAFEKDRVIVHYQPQFDFRTGQLIGVEALARITHEQYGVVAPDRFLTQVEDLGMLDKLYNKVLDISTEEIASISTELRLSVNINRQLLEEQDVCNYTLATCQKNGFIANKLTLELTEDQTCDGTPAFYANLARLRLNDVELAIDDFGTGYASLDQLIDLPFTELKIDRNFIHGIANDYRRQQLASMALQLAQGLGLTCVAEGVEDQATWEFLRELGIDVCQGYYTGKPMLLSEIKDLDDLFSSKVVPSISESYTLFLDTRTQESSATLKLLLKEEALGHIVSVESESEMVIYLRDLPINNIITHSEAFQSGQFNVSQHLPMYPDVKIFLLESSSLDSSAEGLDNVLRINKSKSLYDTIQSVLVAVGGNKTEYVDDSQHYAQLSKRELDVAKLLVAGFTNKYISYELGINQKTVSTYKTRILTKLGIKSTVELVKVLNSST</sequence>
<dbReference type="Gene3D" id="3.20.20.450">
    <property type="entry name" value="EAL domain"/>
    <property type="match status" value="1"/>
</dbReference>
<dbReference type="CDD" id="cd00156">
    <property type="entry name" value="REC"/>
    <property type="match status" value="1"/>
</dbReference>
<dbReference type="SUPFAM" id="SSF46894">
    <property type="entry name" value="C-terminal effector domain of the bipartite response regulators"/>
    <property type="match status" value="1"/>
</dbReference>
<keyword evidence="1" id="KW-0238">DNA-binding</keyword>
<evidence type="ECO:0000313" key="7">
    <source>
        <dbReference type="EMBL" id="WDG07095.1"/>
    </source>
</evidence>
<dbReference type="CDD" id="cd06170">
    <property type="entry name" value="LuxR_C_like"/>
    <property type="match status" value="1"/>
</dbReference>
<dbReference type="SUPFAM" id="SSF141868">
    <property type="entry name" value="EAL domain-like"/>
    <property type="match status" value="1"/>
</dbReference>
<dbReference type="Pfam" id="PF00072">
    <property type="entry name" value="Response_reg"/>
    <property type="match status" value="1"/>
</dbReference>
<dbReference type="PANTHER" id="PTHR33121">
    <property type="entry name" value="CYCLIC DI-GMP PHOSPHODIESTERASE PDEF"/>
    <property type="match status" value="1"/>
</dbReference>
<keyword evidence="2" id="KW-0597">Phosphoprotein</keyword>
<dbReference type="PROSITE" id="PS50043">
    <property type="entry name" value="HTH_LUXR_2"/>
    <property type="match status" value="1"/>
</dbReference>
<dbReference type="InterPro" id="IPR016032">
    <property type="entry name" value="Sig_transdc_resp-reg_C-effctor"/>
</dbReference>
<feature type="domain" description="Rhodanese" evidence="5">
    <location>
        <begin position="20"/>
        <end position="47"/>
    </location>
</feature>
<dbReference type="InterPro" id="IPR036388">
    <property type="entry name" value="WH-like_DNA-bd_sf"/>
</dbReference>
<reference evidence="7" key="1">
    <citation type="submission" date="2023-02" db="EMBL/GenBank/DDBJ databases">
        <title>Isolation, identification, and genome analysis of Vibrio campbellii in the Penaeus vannamei larvae stage.</title>
        <authorList>
            <person name="Huang T."/>
            <person name="Zhang B."/>
        </authorList>
    </citation>
    <scope>NUCLEOTIDE SEQUENCE</scope>
    <source>
        <strain evidence="7">20220413_1</strain>
    </source>
</reference>